<evidence type="ECO:0000256" key="4">
    <source>
        <dbReference type="ARBA" id="ARBA00022701"/>
    </source>
</evidence>
<feature type="compositionally biased region" description="Polar residues" evidence="6">
    <location>
        <begin position="24"/>
        <end position="34"/>
    </location>
</feature>
<evidence type="ECO:0000256" key="3">
    <source>
        <dbReference type="ARBA" id="ARBA00022490"/>
    </source>
</evidence>
<dbReference type="OrthoDB" id="1939285at2759"/>
<feature type="compositionally biased region" description="Polar residues" evidence="6">
    <location>
        <begin position="267"/>
        <end position="278"/>
    </location>
</feature>
<evidence type="ECO:0000256" key="2">
    <source>
        <dbReference type="ARBA" id="ARBA00005885"/>
    </source>
</evidence>
<comment type="caution">
    <text evidence="8">The sequence shown here is derived from an EMBL/GenBank/DDBJ whole genome shotgun (WGS) entry which is preliminary data.</text>
</comment>
<name>A0A2U1NBQ1_ARTAN</name>
<comment type="similarity">
    <text evidence="2">Belongs to the TPX2 family.</text>
</comment>
<dbReference type="GO" id="GO:0000226">
    <property type="term" value="P:microtubule cytoskeleton organization"/>
    <property type="evidence" value="ECO:0007669"/>
    <property type="project" value="InterPro"/>
</dbReference>
<protein>
    <submittedName>
        <fullName evidence="8">TPX2 domain-containing protein</fullName>
    </submittedName>
</protein>
<feature type="region of interest" description="Disordered" evidence="6">
    <location>
        <begin position="23"/>
        <end position="369"/>
    </location>
</feature>
<dbReference type="Proteomes" id="UP000245207">
    <property type="component" value="Unassembled WGS sequence"/>
</dbReference>
<evidence type="ECO:0000256" key="6">
    <source>
        <dbReference type="SAM" id="MobiDB-lite"/>
    </source>
</evidence>
<evidence type="ECO:0000256" key="1">
    <source>
        <dbReference type="ARBA" id="ARBA00004245"/>
    </source>
</evidence>
<evidence type="ECO:0000256" key="5">
    <source>
        <dbReference type="ARBA" id="ARBA00023212"/>
    </source>
</evidence>
<dbReference type="InterPro" id="IPR044806">
    <property type="entry name" value="WVD2/WDL1-4"/>
</dbReference>
<feature type="compositionally biased region" description="Polar residues" evidence="6">
    <location>
        <begin position="93"/>
        <end position="105"/>
    </location>
</feature>
<reference evidence="8 9" key="1">
    <citation type="journal article" date="2018" name="Mol. Plant">
        <title>The genome of Artemisia annua provides insight into the evolution of Asteraceae family and artemisinin biosynthesis.</title>
        <authorList>
            <person name="Shen Q."/>
            <person name="Zhang L."/>
            <person name="Liao Z."/>
            <person name="Wang S."/>
            <person name="Yan T."/>
            <person name="Shi P."/>
            <person name="Liu M."/>
            <person name="Fu X."/>
            <person name="Pan Q."/>
            <person name="Wang Y."/>
            <person name="Lv Z."/>
            <person name="Lu X."/>
            <person name="Zhang F."/>
            <person name="Jiang W."/>
            <person name="Ma Y."/>
            <person name="Chen M."/>
            <person name="Hao X."/>
            <person name="Li L."/>
            <person name="Tang Y."/>
            <person name="Lv G."/>
            <person name="Zhou Y."/>
            <person name="Sun X."/>
            <person name="Brodelius P.E."/>
            <person name="Rose J.K.C."/>
            <person name="Tang K."/>
        </authorList>
    </citation>
    <scope>NUCLEOTIDE SEQUENCE [LARGE SCALE GENOMIC DNA]</scope>
    <source>
        <strain evidence="9">cv. Huhao1</strain>
        <tissue evidence="8">Leaf</tissue>
    </source>
</reference>
<feature type="compositionally biased region" description="Basic and acidic residues" evidence="6">
    <location>
        <begin position="183"/>
        <end position="225"/>
    </location>
</feature>
<sequence>MASGNGVHLESKNNVLDAKEVVQEVNSNVTQPENLNKVDVLDLSKPEETQSSETVTEPKSQNSVKGKTKASTSKTSKTKNGPSPGTFGRTPRPSLSQSLSFPNKSRTPDSMRASIDAHTKPRVAGPTLSASPSAIRRVQSGLKPIKTAMPVKDDDAASSTASPNATPGGGRRNSTSGSGFTSRLEERAERRKQFNSKVEERVQAKEEEKTNMQAKSKEAHDEELKKLRKSLTFKATPMPDFYKEPPPKPQLKKIPTTRPRSPKLGRNKSSLHQVSKSLEQLDILDSPRSARSQTMSPRFTPTYRNNNTAAFKKPNSKSLTKLSELKTVKSKEKIKETEGKEEGHESLAPNVGSSSPNEDTTNGDTAVGC</sequence>
<dbReference type="GO" id="GO:0008017">
    <property type="term" value="F:microtubule binding"/>
    <property type="evidence" value="ECO:0007669"/>
    <property type="project" value="InterPro"/>
</dbReference>
<dbReference type="PANTHER" id="PTHR46372:SF26">
    <property type="entry name" value="(WILD MALAYSIAN BANANA) HYPOTHETICAL PROTEIN"/>
    <property type="match status" value="1"/>
</dbReference>
<feature type="compositionally biased region" description="Basic and acidic residues" evidence="6">
    <location>
        <begin position="323"/>
        <end position="345"/>
    </location>
</feature>
<evidence type="ECO:0000259" key="7">
    <source>
        <dbReference type="Pfam" id="PF06886"/>
    </source>
</evidence>
<dbReference type="InterPro" id="IPR027329">
    <property type="entry name" value="TPX2_C"/>
</dbReference>
<feature type="compositionally biased region" description="Low complexity" evidence="6">
    <location>
        <begin position="63"/>
        <end position="79"/>
    </location>
</feature>
<keyword evidence="3" id="KW-0963">Cytoplasm</keyword>
<dbReference type="PANTHER" id="PTHR46372">
    <property type="entry name" value="PROTEIN WVD2-LIKE 3"/>
    <property type="match status" value="1"/>
</dbReference>
<evidence type="ECO:0000313" key="8">
    <source>
        <dbReference type="EMBL" id="PWA70921.1"/>
    </source>
</evidence>
<organism evidence="8 9">
    <name type="scientific">Artemisia annua</name>
    <name type="common">Sweet wormwood</name>
    <dbReference type="NCBI Taxonomy" id="35608"/>
    <lineage>
        <taxon>Eukaryota</taxon>
        <taxon>Viridiplantae</taxon>
        <taxon>Streptophyta</taxon>
        <taxon>Embryophyta</taxon>
        <taxon>Tracheophyta</taxon>
        <taxon>Spermatophyta</taxon>
        <taxon>Magnoliopsida</taxon>
        <taxon>eudicotyledons</taxon>
        <taxon>Gunneridae</taxon>
        <taxon>Pentapetalae</taxon>
        <taxon>asterids</taxon>
        <taxon>campanulids</taxon>
        <taxon>Asterales</taxon>
        <taxon>Asteraceae</taxon>
        <taxon>Asteroideae</taxon>
        <taxon>Anthemideae</taxon>
        <taxon>Artemisiinae</taxon>
        <taxon>Artemisia</taxon>
    </lineage>
</organism>
<accession>A0A2U1NBQ1</accession>
<keyword evidence="9" id="KW-1185">Reference proteome</keyword>
<proteinExistence type="inferred from homology"/>
<dbReference type="GO" id="GO:0005874">
    <property type="term" value="C:microtubule"/>
    <property type="evidence" value="ECO:0007669"/>
    <property type="project" value="UniProtKB-KW"/>
</dbReference>
<dbReference type="EMBL" id="PKPP01003161">
    <property type="protein sequence ID" value="PWA70921.1"/>
    <property type="molecule type" value="Genomic_DNA"/>
</dbReference>
<dbReference type="AlphaFoldDB" id="A0A2U1NBQ1"/>
<feature type="compositionally biased region" description="Basic and acidic residues" evidence="6">
    <location>
        <begin position="39"/>
        <end position="48"/>
    </location>
</feature>
<feature type="compositionally biased region" description="Polar residues" evidence="6">
    <location>
        <begin position="49"/>
        <end position="62"/>
    </location>
</feature>
<feature type="compositionally biased region" description="Low complexity" evidence="6">
    <location>
        <begin position="172"/>
        <end position="182"/>
    </location>
</feature>
<dbReference type="STRING" id="35608.A0A2U1NBQ1"/>
<feature type="domain" description="TPX2 C-terminal" evidence="7">
    <location>
        <begin position="183"/>
        <end position="256"/>
    </location>
</feature>
<feature type="compositionally biased region" description="Polar residues" evidence="6">
    <location>
        <begin position="289"/>
        <end position="309"/>
    </location>
</feature>
<dbReference type="Pfam" id="PF06886">
    <property type="entry name" value="TPX2"/>
    <property type="match status" value="1"/>
</dbReference>
<evidence type="ECO:0000313" key="9">
    <source>
        <dbReference type="Proteomes" id="UP000245207"/>
    </source>
</evidence>
<keyword evidence="5" id="KW-0206">Cytoskeleton</keyword>
<keyword evidence="4" id="KW-0493">Microtubule</keyword>
<gene>
    <name evidence="8" type="ORF">CTI12_AA288170</name>
</gene>
<comment type="subcellular location">
    <subcellularLocation>
        <location evidence="1">Cytoplasm</location>
        <location evidence="1">Cytoskeleton</location>
    </subcellularLocation>
</comment>
<feature type="compositionally biased region" description="Polar residues" evidence="6">
    <location>
        <begin position="351"/>
        <end position="369"/>
    </location>
</feature>